<dbReference type="Proteomes" id="UP000735302">
    <property type="component" value="Unassembled WGS sequence"/>
</dbReference>
<dbReference type="EMBL" id="BLXT01007596">
    <property type="protein sequence ID" value="GFO40187.1"/>
    <property type="molecule type" value="Genomic_DNA"/>
</dbReference>
<organism evidence="1 2">
    <name type="scientific">Plakobranchus ocellatus</name>
    <dbReference type="NCBI Taxonomy" id="259542"/>
    <lineage>
        <taxon>Eukaryota</taxon>
        <taxon>Metazoa</taxon>
        <taxon>Spiralia</taxon>
        <taxon>Lophotrochozoa</taxon>
        <taxon>Mollusca</taxon>
        <taxon>Gastropoda</taxon>
        <taxon>Heterobranchia</taxon>
        <taxon>Euthyneura</taxon>
        <taxon>Panpulmonata</taxon>
        <taxon>Sacoglossa</taxon>
        <taxon>Placobranchoidea</taxon>
        <taxon>Plakobranchidae</taxon>
        <taxon>Plakobranchus</taxon>
    </lineage>
</organism>
<keyword evidence="2" id="KW-1185">Reference proteome</keyword>
<comment type="caution">
    <text evidence="1">The sequence shown here is derived from an EMBL/GenBank/DDBJ whole genome shotgun (WGS) entry which is preliminary data.</text>
</comment>
<name>A0AAV4D7G0_9GAST</name>
<sequence>MRPSHDHGMDAMRQTWLAGQIISETPHDLADWSCQTRNSFGQIYGGIASCYFRPGHPKTSSAFCWCRFVHSLMVF</sequence>
<evidence type="ECO:0000313" key="1">
    <source>
        <dbReference type="EMBL" id="GFO40187.1"/>
    </source>
</evidence>
<reference evidence="1 2" key="1">
    <citation type="journal article" date="2021" name="Elife">
        <title>Chloroplast acquisition without the gene transfer in kleptoplastic sea slugs, Plakobranchus ocellatus.</title>
        <authorList>
            <person name="Maeda T."/>
            <person name="Takahashi S."/>
            <person name="Yoshida T."/>
            <person name="Shimamura S."/>
            <person name="Takaki Y."/>
            <person name="Nagai Y."/>
            <person name="Toyoda A."/>
            <person name="Suzuki Y."/>
            <person name="Arimoto A."/>
            <person name="Ishii H."/>
            <person name="Satoh N."/>
            <person name="Nishiyama T."/>
            <person name="Hasebe M."/>
            <person name="Maruyama T."/>
            <person name="Minagawa J."/>
            <person name="Obokata J."/>
            <person name="Shigenobu S."/>
        </authorList>
    </citation>
    <scope>NUCLEOTIDE SEQUENCE [LARGE SCALE GENOMIC DNA]</scope>
</reference>
<gene>
    <name evidence="1" type="ORF">PoB_006669200</name>
</gene>
<proteinExistence type="predicted"/>
<protein>
    <submittedName>
        <fullName evidence="1">Uncharacterized protein</fullName>
    </submittedName>
</protein>
<dbReference type="AlphaFoldDB" id="A0AAV4D7G0"/>
<accession>A0AAV4D7G0</accession>
<evidence type="ECO:0000313" key="2">
    <source>
        <dbReference type="Proteomes" id="UP000735302"/>
    </source>
</evidence>